<keyword evidence="1" id="KW-0732">Signal</keyword>
<organism evidence="2 3">
    <name type="scientific">Thiocapsa rosea</name>
    <dbReference type="NCBI Taxonomy" id="69360"/>
    <lineage>
        <taxon>Bacteria</taxon>
        <taxon>Pseudomonadati</taxon>
        <taxon>Pseudomonadota</taxon>
        <taxon>Gammaproteobacteria</taxon>
        <taxon>Chromatiales</taxon>
        <taxon>Chromatiaceae</taxon>
        <taxon>Thiocapsa</taxon>
    </lineage>
</organism>
<evidence type="ECO:0000256" key="1">
    <source>
        <dbReference type="SAM" id="SignalP"/>
    </source>
</evidence>
<dbReference type="RefSeq" id="WP_120800277.1">
    <property type="nucleotide sequence ID" value="NZ_RBXL01000002.1"/>
</dbReference>
<feature type="signal peptide" evidence="1">
    <location>
        <begin position="1"/>
        <end position="20"/>
    </location>
</feature>
<protein>
    <submittedName>
        <fullName evidence="2">SH3 domain-containing protein</fullName>
    </submittedName>
</protein>
<comment type="caution">
    <text evidence="2">The sequence shown here is derived from an EMBL/GenBank/DDBJ whole genome shotgun (WGS) entry which is preliminary data.</text>
</comment>
<sequence length="188" mass="20595">MKRRMLLLLVGGCLTVSAFADTAAVNTPGDGFLALRSEPSTKQGVRLGKIPHGTLLELGECVRPSATHRWCKTTYQGQIGWILDTYVIRDTARVREGQTAVDPSVERAILRAVAEDCTPDWCRASVEQVMGRYATVFMMCTLQACENATAYLKKEGNTWVLVDHGTGITHEDLIGYGFPSSVVDALMQ</sequence>
<dbReference type="AlphaFoldDB" id="A0A495ULP4"/>
<keyword evidence="3" id="KW-1185">Reference proteome</keyword>
<dbReference type="Proteomes" id="UP000274556">
    <property type="component" value="Unassembled WGS sequence"/>
</dbReference>
<name>A0A495ULP4_9GAMM</name>
<accession>A0A495ULP4</accession>
<gene>
    <name evidence="2" type="ORF">BDD21_5515</name>
</gene>
<reference evidence="2 3" key="1">
    <citation type="submission" date="2018-10" db="EMBL/GenBank/DDBJ databases">
        <title>Genomic Encyclopedia of Archaeal and Bacterial Type Strains, Phase II (KMG-II): from individual species to whole genera.</title>
        <authorList>
            <person name="Goeker M."/>
        </authorList>
    </citation>
    <scope>NUCLEOTIDE SEQUENCE [LARGE SCALE GENOMIC DNA]</scope>
    <source>
        <strain evidence="2 3">DSM 235</strain>
    </source>
</reference>
<proteinExistence type="predicted"/>
<dbReference type="EMBL" id="RBXL01000002">
    <property type="protein sequence ID" value="RKT37999.1"/>
    <property type="molecule type" value="Genomic_DNA"/>
</dbReference>
<dbReference type="Gene3D" id="2.30.30.40">
    <property type="entry name" value="SH3 Domains"/>
    <property type="match status" value="1"/>
</dbReference>
<evidence type="ECO:0000313" key="3">
    <source>
        <dbReference type="Proteomes" id="UP000274556"/>
    </source>
</evidence>
<dbReference type="OrthoDB" id="5773074at2"/>
<feature type="chain" id="PRO_5019765330" evidence="1">
    <location>
        <begin position="21"/>
        <end position="188"/>
    </location>
</feature>
<evidence type="ECO:0000313" key="2">
    <source>
        <dbReference type="EMBL" id="RKT37999.1"/>
    </source>
</evidence>